<dbReference type="InterPro" id="IPR028978">
    <property type="entry name" value="Chorismate_lyase_/UTRA_dom_sf"/>
</dbReference>
<dbReference type="STRING" id="1229780.BN381_360016"/>
<gene>
    <name evidence="2" type="ORF">BN381_360016</name>
</gene>
<organism evidence="2 3">
    <name type="scientific">Candidatus Neomicrothrix parvicella RN1</name>
    <dbReference type="NCBI Taxonomy" id="1229780"/>
    <lineage>
        <taxon>Bacteria</taxon>
        <taxon>Bacillati</taxon>
        <taxon>Actinomycetota</taxon>
        <taxon>Acidimicrobiia</taxon>
        <taxon>Acidimicrobiales</taxon>
        <taxon>Microthrixaceae</taxon>
        <taxon>Candidatus Neomicrothrix</taxon>
    </lineage>
</organism>
<dbReference type="OrthoDB" id="8584262at2"/>
<comment type="caution">
    <text evidence="2">The sequence shown here is derived from an EMBL/GenBank/DDBJ whole genome shotgun (WGS) entry which is preliminary data.</text>
</comment>
<dbReference type="InterPro" id="IPR011663">
    <property type="entry name" value="UTRA"/>
</dbReference>
<protein>
    <recommendedName>
        <fullName evidence="1">UbiC transcription regulator-associated domain-containing protein</fullName>
    </recommendedName>
</protein>
<keyword evidence="3" id="KW-1185">Reference proteome</keyword>
<name>R4Z0B4_9ACTN</name>
<dbReference type="eggNOG" id="COG2188">
    <property type="taxonomic scope" value="Bacteria"/>
</dbReference>
<dbReference type="GO" id="GO:0003677">
    <property type="term" value="F:DNA binding"/>
    <property type="evidence" value="ECO:0007669"/>
    <property type="project" value="InterPro"/>
</dbReference>
<dbReference type="AlphaFoldDB" id="R4Z0B4"/>
<dbReference type="InterPro" id="IPR050679">
    <property type="entry name" value="Bact_HTH_transcr_reg"/>
</dbReference>
<dbReference type="HOGENOM" id="CLU_1999750_0_0_11"/>
<dbReference type="PANTHER" id="PTHR44846">
    <property type="entry name" value="MANNOSYL-D-GLYCERATE TRANSPORT/METABOLISM SYSTEM REPRESSOR MNGR-RELATED"/>
    <property type="match status" value="1"/>
</dbReference>
<accession>R4Z0B4</accession>
<dbReference type="GO" id="GO:0045892">
    <property type="term" value="P:negative regulation of DNA-templated transcription"/>
    <property type="evidence" value="ECO:0007669"/>
    <property type="project" value="TreeGrafter"/>
</dbReference>
<dbReference type="Pfam" id="PF07702">
    <property type="entry name" value="UTRA"/>
    <property type="match status" value="1"/>
</dbReference>
<dbReference type="Gene3D" id="3.40.1410.10">
    <property type="entry name" value="Chorismate lyase-like"/>
    <property type="match status" value="1"/>
</dbReference>
<dbReference type="EMBL" id="CANL01000030">
    <property type="protein sequence ID" value="CCM64314.1"/>
    <property type="molecule type" value="Genomic_DNA"/>
</dbReference>
<reference evidence="2 3" key="1">
    <citation type="journal article" date="2013" name="ISME J.">
        <title>Metabolic model for the filamentous 'Candidatus Microthrix parvicella' based on genomic and metagenomic analyses.</title>
        <authorList>
            <person name="Jon McIlroy S."/>
            <person name="Kristiansen R."/>
            <person name="Albertsen M."/>
            <person name="Michael Karst S."/>
            <person name="Rossetti S."/>
            <person name="Lund Nielsen J."/>
            <person name="Tandoi V."/>
            <person name="James Seviour R."/>
            <person name="Nielsen P.H."/>
        </authorList>
    </citation>
    <scope>NUCLEOTIDE SEQUENCE [LARGE SCALE GENOMIC DNA]</scope>
    <source>
        <strain evidence="2 3">RN1</strain>
    </source>
</reference>
<evidence type="ECO:0000313" key="3">
    <source>
        <dbReference type="Proteomes" id="UP000018291"/>
    </source>
</evidence>
<sequence length="124" mass="13620">MAAYEVSRHTVREAVRRLSDYGLGDFSRTALYAELAERVGVQPCSGWERIHPELPTPDQRKALGIPAKQLVFAIERVAYGPGAAHLIEGRHSIVRGDSFAFVARWDSRDQGTSGAMEAEVLDPG</sequence>
<evidence type="ECO:0000259" key="1">
    <source>
        <dbReference type="Pfam" id="PF07702"/>
    </source>
</evidence>
<dbReference type="RefSeq" id="WP_012228197.1">
    <property type="nucleotide sequence ID" value="NZ_HG422565.1"/>
</dbReference>
<feature type="domain" description="UbiC transcription regulator-associated" evidence="1">
    <location>
        <begin position="17"/>
        <end position="99"/>
    </location>
</feature>
<dbReference type="PANTHER" id="PTHR44846:SF1">
    <property type="entry name" value="MANNOSYL-D-GLYCERATE TRANSPORT_METABOLISM SYSTEM REPRESSOR MNGR-RELATED"/>
    <property type="match status" value="1"/>
</dbReference>
<dbReference type="Proteomes" id="UP000018291">
    <property type="component" value="Unassembled WGS sequence"/>
</dbReference>
<dbReference type="SUPFAM" id="SSF64288">
    <property type="entry name" value="Chorismate lyase-like"/>
    <property type="match status" value="1"/>
</dbReference>
<evidence type="ECO:0000313" key="2">
    <source>
        <dbReference type="EMBL" id="CCM64314.1"/>
    </source>
</evidence>
<proteinExistence type="predicted"/>